<name>A0ABY8VQA0_9CORY</name>
<reference evidence="5 6" key="1">
    <citation type="submission" date="2023-05" db="EMBL/GenBank/DDBJ databases">
        <title>Corynebacterium suedekumii sp. nov. and Corynebacterium breve sp. nov. isolated from raw cow's milk.</title>
        <authorList>
            <person name="Baer M.K."/>
            <person name="Mehl L."/>
            <person name="Hellmuth R."/>
            <person name="Marke G."/>
            <person name="Lipski A."/>
        </authorList>
    </citation>
    <scope>NUCLEOTIDE SEQUENCE [LARGE SCALE GENOMIC DNA]</scope>
    <source>
        <strain evidence="5 6">LM112</strain>
    </source>
</reference>
<feature type="domain" description="NodB homology" evidence="4">
    <location>
        <begin position="72"/>
        <end position="274"/>
    </location>
</feature>
<dbReference type="InterPro" id="IPR002509">
    <property type="entry name" value="NODB_dom"/>
</dbReference>
<dbReference type="CDD" id="cd10918">
    <property type="entry name" value="CE4_NodB_like_5s_6s"/>
    <property type="match status" value="1"/>
</dbReference>
<dbReference type="PANTHER" id="PTHR34216:SF3">
    <property type="entry name" value="POLY-BETA-1,6-N-ACETYL-D-GLUCOSAMINE N-DEACETYLASE"/>
    <property type="match status" value="1"/>
</dbReference>
<organism evidence="5 6">
    <name type="scientific">Corynebacterium suedekumii</name>
    <dbReference type="NCBI Taxonomy" id="3049801"/>
    <lineage>
        <taxon>Bacteria</taxon>
        <taxon>Bacillati</taxon>
        <taxon>Actinomycetota</taxon>
        <taxon>Actinomycetes</taxon>
        <taxon>Mycobacteriales</taxon>
        <taxon>Corynebacteriaceae</taxon>
        <taxon>Corynebacterium</taxon>
    </lineage>
</organism>
<dbReference type="SUPFAM" id="SSF88713">
    <property type="entry name" value="Glycoside hydrolase/deacetylase"/>
    <property type="match status" value="1"/>
</dbReference>
<accession>A0ABY8VQA0</accession>
<feature type="compositionally biased region" description="Basic and acidic residues" evidence="3">
    <location>
        <begin position="251"/>
        <end position="261"/>
    </location>
</feature>
<keyword evidence="2" id="KW-0732">Signal</keyword>
<dbReference type="EMBL" id="CP126970">
    <property type="protein sequence ID" value="WIM70838.1"/>
    <property type="molecule type" value="Genomic_DNA"/>
</dbReference>
<feature type="region of interest" description="Disordered" evidence="3">
    <location>
        <begin position="251"/>
        <end position="274"/>
    </location>
</feature>
<dbReference type="Gene3D" id="3.20.20.370">
    <property type="entry name" value="Glycoside hydrolase/deacetylase"/>
    <property type="match status" value="1"/>
</dbReference>
<evidence type="ECO:0000313" key="6">
    <source>
        <dbReference type="Proteomes" id="UP001238805"/>
    </source>
</evidence>
<protein>
    <submittedName>
        <fullName evidence="5">Polysaccharide deacetylase family protein</fullName>
        <ecNumber evidence="5">3.-.-.-</ecNumber>
    </submittedName>
</protein>
<evidence type="ECO:0000256" key="2">
    <source>
        <dbReference type="ARBA" id="ARBA00022729"/>
    </source>
</evidence>
<proteinExistence type="predicted"/>
<sequence length="274" mass="30225">MSRLRSFGSRFARSGIVLAYHDIIANDETPYLYAVRAATFIRQLDAVAALGYRFDSFANVAADIIAGRSVGGRAVVQFDDALVGVIRHAAPILAERGIPWTLLPVTERTGVSPDWWPEARGVTRTMTRPEIDEAFAAGAELAGHTATHASLPGLSDERLHAELHTSRQVLSDWSGREVLDLCYPFGHTDPRVRVHAARAGFRTGWTFTNGRCAPGDDLYTLRRLAMHENVVSSLLWRSLLRPAWSWPTPVDHDPGFARPDGHGGYTTDPEEKQS</sequence>
<comment type="subcellular location">
    <subcellularLocation>
        <location evidence="1">Secreted</location>
    </subcellularLocation>
</comment>
<evidence type="ECO:0000259" key="4">
    <source>
        <dbReference type="PROSITE" id="PS51677"/>
    </source>
</evidence>
<dbReference type="GO" id="GO:0016787">
    <property type="term" value="F:hydrolase activity"/>
    <property type="evidence" value="ECO:0007669"/>
    <property type="project" value="UniProtKB-KW"/>
</dbReference>
<dbReference type="EC" id="3.-.-.-" evidence="5"/>
<evidence type="ECO:0000256" key="1">
    <source>
        <dbReference type="ARBA" id="ARBA00004613"/>
    </source>
</evidence>
<dbReference type="InterPro" id="IPR051398">
    <property type="entry name" value="Polysacch_Deacetylase"/>
</dbReference>
<evidence type="ECO:0000313" key="5">
    <source>
        <dbReference type="EMBL" id="WIM70838.1"/>
    </source>
</evidence>
<dbReference type="Proteomes" id="UP001238805">
    <property type="component" value="Chromosome"/>
</dbReference>
<dbReference type="Pfam" id="PF01522">
    <property type="entry name" value="Polysacc_deac_1"/>
    <property type="match status" value="1"/>
</dbReference>
<keyword evidence="6" id="KW-1185">Reference proteome</keyword>
<keyword evidence="5" id="KW-0378">Hydrolase</keyword>
<evidence type="ECO:0000256" key="3">
    <source>
        <dbReference type="SAM" id="MobiDB-lite"/>
    </source>
</evidence>
<dbReference type="PROSITE" id="PS51677">
    <property type="entry name" value="NODB"/>
    <property type="match status" value="1"/>
</dbReference>
<dbReference type="InterPro" id="IPR011330">
    <property type="entry name" value="Glyco_hydro/deAcase_b/a-brl"/>
</dbReference>
<dbReference type="PANTHER" id="PTHR34216">
    <property type="match status" value="1"/>
</dbReference>
<gene>
    <name evidence="5" type="ORF">QP029_03160</name>
</gene>
<dbReference type="RefSeq" id="WP_284875418.1">
    <property type="nucleotide sequence ID" value="NZ_CP126970.1"/>
</dbReference>